<evidence type="ECO:0000313" key="6">
    <source>
        <dbReference type="Proteomes" id="UP001310594"/>
    </source>
</evidence>
<feature type="region of interest" description="Disordered" evidence="3">
    <location>
        <begin position="1067"/>
        <end position="1108"/>
    </location>
</feature>
<dbReference type="Proteomes" id="UP001310594">
    <property type="component" value="Unassembled WGS sequence"/>
</dbReference>
<evidence type="ECO:0000313" key="5">
    <source>
        <dbReference type="EMBL" id="KAK5690796.1"/>
    </source>
</evidence>
<feature type="compositionally biased region" description="Acidic residues" evidence="3">
    <location>
        <begin position="198"/>
        <end position="209"/>
    </location>
</feature>
<dbReference type="InterPro" id="IPR040240">
    <property type="entry name" value="TAF1"/>
</dbReference>
<feature type="region of interest" description="Disordered" evidence="3">
    <location>
        <begin position="951"/>
        <end position="987"/>
    </location>
</feature>
<dbReference type="EMBL" id="JAVRQU010000023">
    <property type="protein sequence ID" value="KAK5690796.1"/>
    <property type="molecule type" value="Genomic_DNA"/>
</dbReference>
<name>A0AAN7VW84_9PEZI</name>
<accession>A0AAN7VW84</accession>
<comment type="caution">
    <text evidence="5">The sequence shown here is derived from an EMBL/GenBank/DDBJ whole genome shotgun (WGS) entry which is preliminary data.</text>
</comment>
<dbReference type="GO" id="GO:0017025">
    <property type="term" value="F:TBP-class protein binding"/>
    <property type="evidence" value="ECO:0007669"/>
    <property type="project" value="InterPro"/>
</dbReference>
<comment type="subcellular location">
    <subcellularLocation>
        <location evidence="1">Nucleus</location>
    </subcellularLocation>
</comment>
<evidence type="ECO:0000256" key="1">
    <source>
        <dbReference type="ARBA" id="ARBA00004123"/>
    </source>
</evidence>
<feature type="compositionally biased region" description="Basic and acidic residues" evidence="3">
    <location>
        <begin position="37"/>
        <end position="49"/>
    </location>
</feature>
<sequence length="1206" mass="134424">MPHAVSDVNMGDPDEDTAARRYMDENGGEEAIASEFASREIDQRDKAADAVDYEDISEDDLPDEEEAAHRLDEDEGSSFMDGLENGHAHTNGYHDTQEPLSDELFGNDGGHNDLFGERFSSPEQVRHTSAHVQPQPVQQRRPGGLALPSRSGLALPNPNAAPRQIPRPPQRLSFEPPSSLSPPSFRSEEYSPAASLEPSDDEDDLPGEDDATRLQRKLMSQSRRRQAGETVEEEARELDPDEFYTFFPSYEKDQNPRFIEYFPQRPVKYRGKVPLKPPKAVQPTKLSLDLLPDHERSFRSLAVARNAQEASAHSGLVFLGRAAAADDDSDDDLALSAADEAETVAGMTMADLTMICEDWDLPELDASSTTDHEDHSMEPEWQGDDLERPVKKRKVNTSGIDFSMSFYDASLDFEEPERAAAKLAKRVTLDLNDPNLLVDEHAPQTARKVKRIPGDIRRDPALARDLARRYNISNDEAYDLLKENHQHKVRSTLGNAAVEHSLPAVKLQYPFYKLALDLKSKRSFHRPPLQLKDWETKPPKEFRIVKPKVIKRKERRGREIKELFATSDQLAFDDNSNMLLLEYSEEAPTMLSNFGMGNRLVNFYRKRNADDQERPKRDIGETQVLLTQDKSPFGNFGHVDQGEVVPTLQNGLYRSPIFQHQAKPTDFFVNISTKHETGSRMYLRNIENLHTVGQQFPVAEVPMRNARRVTDAAKKRLRALAYRIHTKVTNGRRDKVLDNYTLMRHLKNHDMPQTRSKMREFMKYDKNARNEGGVWVPMAGQVVPDAETLRGWVKPEEVCMLDSMQAGYQRLADLGIEVKDKEETQELDENANIEQQLAPWQTTKAFIQATQGKAMLKLHGDGDPTGRGEGFSFVKTSMKGGFQAKGESVEDTLAAKKRRDNGGHTYNVAKQQKAYDDYIRNIWEKQKMALSSNMELSDIEMDDDVDAETDGGYGRIGTPRSSVAHTAFGNGRRGDDETGTQISKASADRGNGRILIIRRQGTDNEMKKITNPKVIREYVKRKNAARVASVNVADYVFTGEDPELDGLVKAEIEKELVRIERNKERRIARERHKSGKPALAANGGGGGAGSPTASNAGSPGATELSETDTVAANSANGTPQKAAGGKAGRNNKETARKCANCGMTCGNDEFIGEGLVVEPPKMKTKTLRGGAAIKAKRDGAELSLRSKKSEDAKRSFAANSIGGMVL</sequence>
<dbReference type="PANTHER" id="PTHR13900">
    <property type="entry name" value="TRANSCRIPTION INITIATION FACTOR TFIID"/>
    <property type="match status" value="1"/>
</dbReference>
<feature type="compositionally biased region" description="Acidic residues" evidence="3">
    <location>
        <begin position="51"/>
        <end position="66"/>
    </location>
</feature>
<feature type="region of interest" description="Disordered" evidence="3">
    <location>
        <begin position="1"/>
        <end position="237"/>
    </location>
</feature>
<dbReference type="GO" id="GO:0051123">
    <property type="term" value="P:RNA polymerase II preinitiation complex assembly"/>
    <property type="evidence" value="ECO:0007669"/>
    <property type="project" value="TreeGrafter"/>
</dbReference>
<feature type="compositionally biased region" description="Low complexity" evidence="3">
    <location>
        <begin position="156"/>
        <end position="185"/>
    </location>
</feature>
<dbReference type="GO" id="GO:0016251">
    <property type="term" value="F:RNA polymerase II general transcription initiation factor activity"/>
    <property type="evidence" value="ECO:0007669"/>
    <property type="project" value="InterPro"/>
</dbReference>
<dbReference type="Pfam" id="PF12157">
    <property type="entry name" value="DUF3591"/>
    <property type="match status" value="1"/>
</dbReference>
<feature type="compositionally biased region" description="Low complexity" evidence="3">
    <location>
        <begin position="1090"/>
        <end position="1101"/>
    </location>
</feature>
<organism evidence="5 6">
    <name type="scientific">Elasticomyces elasticus</name>
    <dbReference type="NCBI Taxonomy" id="574655"/>
    <lineage>
        <taxon>Eukaryota</taxon>
        <taxon>Fungi</taxon>
        <taxon>Dikarya</taxon>
        <taxon>Ascomycota</taxon>
        <taxon>Pezizomycotina</taxon>
        <taxon>Dothideomycetes</taxon>
        <taxon>Dothideomycetidae</taxon>
        <taxon>Mycosphaerellales</taxon>
        <taxon>Teratosphaeriaceae</taxon>
        <taxon>Elasticomyces</taxon>
    </lineage>
</organism>
<evidence type="ECO:0000256" key="2">
    <source>
        <dbReference type="ARBA" id="ARBA00023242"/>
    </source>
</evidence>
<keyword evidence="2" id="KW-0539">Nucleus</keyword>
<feature type="domain" description="Transcription initiation factor TFIID subunit 1 histone acetyltransferase" evidence="4">
    <location>
        <begin position="470"/>
        <end position="930"/>
    </location>
</feature>
<protein>
    <recommendedName>
        <fullName evidence="4">Transcription initiation factor TFIID subunit 1 histone acetyltransferase domain-containing protein</fullName>
    </recommendedName>
</protein>
<evidence type="ECO:0000259" key="4">
    <source>
        <dbReference type="Pfam" id="PF12157"/>
    </source>
</evidence>
<dbReference type="GO" id="GO:0005669">
    <property type="term" value="C:transcription factor TFIID complex"/>
    <property type="evidence" value="ECO:0007669"/>
    <property type="project" value="InterPro"/>
</dbReference>
<dbReference type="InterPro" id="IPR022591">
    <property type="entry name" value="TAF1_HAT_dom"/>
</dbReference>
<dbReference type="AlphaFoldDB" id="A0AAN7VW84"/>
<feature type="compositionally biased region" description="Low complexity" evidence="3">
    <location>
        <begin position="132"/>
        <end position="142"/>
    </location>
</feature>
<dbReference type="GO" id="GO:0004402">
    <property type="term" value="F:histone acetyltransferase activity"/>
    <property type="evidence" value="ECO:0007669"/>
    <property type="project" value="InterPro"/>
</dbReference>
<feature type="region of interest" description="Disordered" evidence="3">
    <location>
        <begin position="364"/>
        <end position="386"/>
    </location>
</feature>
<gene>
    <name evidence="5" type="ORF">LTR97_011957</name>
</gene>
<reference evidence="5" key="1">
    <citation type="submission" date="2023-08" db="EMBL/GenBank/DDBJ databases">
        <title>Black Yeasts Isolated from many extreme environments.</title>
        <authorList>
            <person name="Coleine C."/>
            <person name="Stajich J.E."/>
            <person name="Selbmann L."/>
        </authorList>
    </citation>
    <scope>NUCLEOTIDE SEQUENCE</scope>
    <source>
        <strain evidence="5">CCFEE 5810</strain>
    </source>
</reference>
<evidence type="ECO:0000256" key="3">
    <source>
        <dbReference type="SAM" id="MobiDB-lite"/>
    </source>
</evidence>
<proteinExistence type="predicted"/>
<dbReference type="PANTHER" id="PTHR13900:SF0">
    <property type="entry name" value="TRANSCRIPTION INITIATION FACTOR TFIID SUBUNIT 1"/>
    <property type="match status" value="1"/>
</dbReference>